<feature type="transmembrane region" description="Helical" evidence="5">
    <location>
        <begin position="115"/>
        <end position="138"/>
    </location>
</feature>
<keyword evidence="4 5" id="KW-0472">Membrane</keyword>
<evidence type="ECO:0000256" key="5">
    <source>
        <dbReference type="SAM" id="Phobius"/>
    </source>
</evidence>
<organism evidence="7 8">
    <name type="scientific">Naegleria lovaniensis</name>
    <name type="common">Amoeba</name>
    <dbReference type="NCBI Taxonomy" id="51637"/>
    <lineage>
        <taxon>Eukaryota</taxon>
        <taxon>Discoba</taxon>
        <taxon>Heterolobosea</taxon>
        <taxon>Tetramitia</taxon>
        <taxon>Eutetramitia</taxon>
        <taxon>Vahlkampfiidae</taxon>
        <taxon>Naegleria</taxon>
    </lineage>
</organism>
<reference evidence="7 8" key="1">
    <citation type="journal article" date="2018" name="BMC Genomics">
        <title>The genome of Naegleria lovaniensis, the basis for a comparative approach to unravel pathogenicity factors of the human pathogenic amoeba N. fowleri.</title>
        <authorList>
            <person name="Liechti N."/>
            <person name="Schurch N."/>
            <person name="Bruggmann R."/>
            <person name="Wittwer M."/>
        </authorList>
    </citation>
    <scope>NUCLEOTIDE SEQUENCE [LARGE SCALE GENOMIC DNA]</scope>
    <source>
        <strain evidence="7 8">ATCC 30569</strain>
    </source>
</reference>
<evidence type="ECO:0000256" key="3">
    <source>
        <dbReference type="ARBA" id="ARBA00022989"/>
    </source>
</evidence>
<keyword evidence="8" id="KW-1185">Reference proteome</keyword>
<dbReference type="Proteomes" id="UP000816034">
    <property type="component" value="Unassembled WGS sequence"/>
</dbReference>
<feature type="domain" description="TM2" evidence="6">
    <location>
        <begin position="81"/>
        <end position="128"/>
    </location>
</feature>
<comment type="caution">
    <text evidence="7">The sequence shown here is derived from an EMBL/GenBank/DDBJ whole genome shotgun (WGS) entry which is preliminary data.</text>
</comment>
<dbReference type="RefSeq" id="XP_044548583.1">
    <property type="nucleotide sequence ID" value="XM_044694558.1"/>
</dbReference>
<proteinExistence type="predicted"/>
<dbReference type="InterPro" id="IPR007829">
    <property type="entry name" value="TM2"/>
</dbReference>
<evidence type="ECO:0000313" key="7">
    <source>
        <dbReference type="EMBL" id="KAG2382904.1"/>
    </source>
</evidence>
<evidence type="ECO:0000256" key="2">
    <source>
        <dbReference type="ARBA" id="ARBA00022692"/>
    </source>
</evidence>
<evidence type="ECO:0000313" key="8">
    <source>
        <dbReference type="Proteomes" id="UP000816034"/>
    </source>
</evidence>
<dbReference type="AlphaFoldDB" id="A0AA88GL23"/>
<protein>
    <recommendedName>
        <fullName evidence="6">TM2 domain-containing protein</fullName>
    </recommendedName>
</protein>
<comment type="subcellular location">
    <subcellularLocation>
        <location evidence="1">Membrane</location>
        <topology evidence="1">Multi-pass membrane protein</topology>
    </subcellularLocation>
</comment>
<feature type="transmembrane region" description="Helical" evidence="5">
    <location>
        <begin position="85"/>
        <end position="103"/>
    </location>
</feature>
<accession>A0AA88GL23</accession>
<dbReference type="Pfam" id="PF05154">
    <property type="entry name" value="TM2"/>
    <property type="match status" value="1"/>
</dbReference>
<dbReference type="GeneID" id="68097326"/>
<evidence type="ECO:0000256" key="1">
    <source>
        <dbReference type="ARBA" id="ARBA00004141"/>
    </source>
</evidence>
<sequence length="147" mass="16247">MVEQLTPTKFMMATLFTFLICFGTVAIFFDSPLMAAEEPNNKLYKIETTKSETEGVMPMALNQANNNTNSTPPYICDRSQTQSKLAMFLISFFVGTLAVDRFIMGYTCIGVAKLLVPTCGIWALVDWILILTGGLYMANGCALINDM</sequence>
<gene>
    <name evidence="7" type="ORF">C9374_004871</name>
</gene>
<dbReference type="EMBL" id="PYSW02000022">
    <property type="protein sequence ID" value="KAG2382904.1"/>
    <property type="molecule type" value="Genomic_DNA"/>
</dbReference>
<keyword evidence="2 5" id="KW-0812">Transmembrane</keyword>
<name>A0AA88GL23_NAELO</name>
<dbReference type="GO" id="GO:0016020">
    <property type="term" value="C:membrane"/>
    <property type="evidence" value="ECO:0007669"/>
    <property type="project" value="UniProtKB-SubCell"/>
</dbReference>
<keyword evidence="3 5" id="KW-1133">Transmembrane helix</keyword>
<evidence type="ECO:0000256" key="4">
    <source>
        <dbReference type="ARBA" id="ARBA00023136"/>
    </source>
</evidence>
<evidence type="ECO:0000259" key="6">
    <source>
        <dbReference type="Pfam" id="PF05154"/>
    </source>
</evidence>